<evidence type="ECO:0000313" key="2">
    <source>
        <dbReference type="Proteomes" id="UP000507470"/>
    </source>
</evidence>
<dbReference type="EMBL" id="CACVKT020004375">
    <property type="protein sequence ID" value="CAC5389782.1"/>
    <property type="molecule type" value="Genomic_DNA"/>
</dbReference>
<keyword evidence="2" id="KW-1185">Reference proteome</keyword>
<dbReference type="Proteomes" id="UP000507470">
    <property type="component" value="Unassembled WGS sequence"/>
</dbReference>
<protein>
    <submittedName>
        <fullName evidence="1">Uncharacterized protein</fullName>
    </submittedName>
</protein>
<accession>A0A6J8C1W7</accession>
<proteinExistence type="predicted"/>
<reference evidence="1 2" key="1">
    <citation type="submission" date="2020-06" db="EMBL/GenBank/DDBJ databases">
        <authorList>
            <person name="Li R."/>
            <person name="Bekaert M."/>
        </authorList>
    </citation>
    <scope>NUCLEOTIDE SEQUENCE [LARGE SCALE GENOMIC DNA]</scope>
    <source>
        <strain evidence="2">wild</strain>
    </source>
</reference>
<gene>
    <name evidence="1" type="ORF">MCOR_24919</name>
</gene>
<organism evidence="1 2">
    <name type="scientific">Mytilus coruscus</name>
    <name type="common">Sea mussel</name>
    <dbReference type="NCBI Taxonomy" id="42192"/>
    <lineage>
        <taxon>Eukaryota</taxon>
        <taxon>Metazoa</taxon>
        <taxon>Spiralia</taxon>
        <taxon>Lophotrochozoa</taxon>
        <taxon>Mollusca</taxon>
        <taxon>Bivalvia</taxon>
        <taxon>Autobranchia</taxon>
        <taxon>Pteriomorphia</taxon>
        <taxon>Mytilida</taxon>
        <taxon>Mytiloidea</taxon>
        <taxon>Mytilidae</taxon>
        <taxon>Mytilinae</taxon>
        <taxon>Mytilus</taxon>
    </lineage>
</organism>
<evidence type="ECO:0000313" key="1">
    <source>
        <dbReference type="EMBL" id="CAC5389782.1"/>
    </source>
</evidence>
<sequence length="171" mass="19642">MSQLSISAWIVHGLGDKMNDDIFLRKLSSDINILLETWTGAKPKDNLQDYLTISKCRKKKRSQGNIVGIKLLLKCKLIKNVSSESIITNCQNTVNYRWTNESRVEIINALCDETIMNDIINFDTKTFSEDQNGINLATEELNSAFFKIADKSCRMVRKRKTKTKEVRHINI</sequence>
<dbReference type="AlphaFoldDB" id="A0A6J8C1W7"/>
<name>A0A6J8C1W7_MYTCO</name>